<dbReference type="SUPFAM" id="SSF53697">
    <property type="entry name" value="SIS domain"/>
    <property type="match status" value="1"/>
</dbReference>
<dbReference type="PANTHER" id="PTHR30514">
    <property type="entry name" value="GLUCOKINASE"/>
    <property type="match status" value="1"/>
</dbReference>
<dbReference type="Pfam" id="PF01380">
    <property type="entry name" value="SIS"/>
    <property type="match status" value="1"/>
</dbReference>
<evidence type="ECO:0000259" key="4">
    <source>
        <dbReference type="PROSITE" id="PS51071"/>
    </source>
</evidence>
<comment type="caution">
    <text evidence="6">The sequence shown here is derived from an EMBL/GenBank/DDBJ whole genome shotgun (WGS) entry which is preliminary data.</text>
</comment>
<dbReference type="PROSITE" id="PS51464">
    <property type="entry name" value="SIS"/>
    <property type="match status" value="1"/>
</dbReference>
<keyword evidence="1" id="KW-0805">Transcription regulation</keyword>
<evidence type="ECO:0000313" key="6">
    <source>
        <dbReference type="EMBL" id="PSW16925.1"/>
    </source>
</evidence>
<proteinExistence type="predicted"/>
<evidence type="ECO:0000256" key="3">
    <source>
        <dbReference type="ARBA" id="ARBA00023163"/>
    </source>
</evidence>
<evidence type="ECO:0000256" key="1">
    <source>
        <dbReference type="ARBA" id="ARBA00023015"/>
    </source>
</evidence>
<organism evidence="6 7">
    <name type="scientific">Photobacterium sanctipauli</name>
    <dbReference type="NCBI Taxonomy" id="1342794"/>
    <lineage>
        <taxon>Bacteria</taxon>
        <taxon>Pseudomonadati</taxon>
        <taxon>Pseudomonadota</taxon>
        <taxon>Gammaproteobacteria</taxon>
        <taxon>Vibrionales</taxon>
        <taxon>Vibrionaceae</taxon>
        <taxon>Photobacterium</taxon>
    </lineage>
</organism>
<dbReference type="InterPro" id="IPR009057">
    <property type="entry name" value="Homeodomain-like_sf"/>
</dbReference>
<dbReference type="Pfam" id="PF01418">
    <property type="entry name" value="HTH_6"/>
    <property type="match status" value="1"/>
</dbReference>
<dbReference type="InterPro" id="IPR000281">
    <property type="entry name" value="HTH_RpiR"/>
</dbReference>
<dbReference type="Proteomes" id="UP000241771">
    <property type="component" value="Unassembled WGS sequence"/>
</dbReference>
<evidence type="ECO:0000313" key="7">
    <source>
        <dbReference type="Proteomes" id="UP000241771"/>
    </source>
</evidence>
<dbReference type="InterPro" id="IPR046348">
    <property type="entry name" value="SIS_dom_sf"/>
</dbReference>
<dbReference type="InterPro" id="IPR035472">
    <property type="entry name" value="RpiR-like_SIS"/>
</dbReference>
<reference evidence="6 7" key="1">
    <citation type="submission" date="2018-01" db="EMBL/GenBank/DDBJ databases">
        <title>Whole genome sequencing of Histamine producing bacteria.</title>
        <authorList>
            <person name="Butler K."/>
        </authorList>
    </citation>
    <scope>NUCLEOTIDE SEQUENCE [LARGE SCALE GENOMIC DNA]</scope>
    <source>
        <strain evidence="6 7">DSM 100436</strain>
    </source>
</reference>
<feature type="domain" description="SIS" evidence="5">
    <location>
        <begin position="125"/>
        <end position="265"/>
    </location>
</feature>
<dbReference type="Gene3D" id="3.40.50.10490">
    <property type="entry name" value="Glucose-6-phosphate isomerase like protein, domain 1"/>
    <property type="match status" value="1"/>
</dbReference>
<name>A0A2T3NN31_9GAMM</name>
<dbReference type="PANTHER" id="PTHR30514:SF17">
    <property type="entry name" value="HTH-TYPE TRANSCRIPTIONAL REGULATOR MURR"/>
    <property type="match status" value="1"/>
</dbReference>
<dbReference type="GO" id="GO:1901135">
    <property type="term" value="P:carbohydrate derivative metabolic process"/>
    <property type="evidence" value="ECO:0007669"/>
    <property type="project" value="InterPro"/>
</dbReference>
<dbReference type="Gene3D" id="1.10.10.10">
    <property type="entry name" value="Winged helix-like DNA-binding domain superfamily/Winged helix DNA-binding domain"/>
    <property type="match status" value="1"/>
</dbReference>
<evidence type="ECO:0000259" key="5">
    <source>
        <dbReference type="PROSITE" id="PS51464"/>
    </source>
</evidence>
<gene>
    <name evidence="6" type="ORF">C9I98_20490</name>
</gene>
<sequence length="282" mass="30720">MKGLTRIKALLPQLSPSDTLVARFVLEYPEQVKLLSSPELAKAIGVGQSTIVKFSQKVGYSGFSELKQKLYETERPYQPISRKVIHGSISRSDKVSVVMEKLLASKAQSLEQTTMLNADTNIQEAANILHLATKIQISGVGASSLVAKDLSYKLMKIGHAVQAEYDTHIQVANASTLKEKDAVVVISHSGQSKEVLRVAQIAKSNGAKVISVSQLATTPLDKFADVKLITSTDEEQNRSSSITSRDSQLLITDLLFIAITQQEEEADKLIEQSRSAVASLKQ</sequence>
<keyword evidence="3" id="KW-0804">Transcription</keyword>
<dbReference type="GO" id="GO:0097367">
    <property type="term" value="F:carbohydrate derivative binding"/>
    <property type="evidence" value="ECO:0007669"/>
    <property type="project" value="InterPro"/>
</dbReference>
<dbReference type="PROSITE" id="PS51071">
    <property type="entry name" value="HTH_RPIR"/>
    <property type="match status" value="1"/>
</dbReference>
<dbReference type="OrthoDB" id="3684496at2"/>
<dbReference type="SUPFAM" id="SSF46689">
    <property type="entry name" value="Homeodomain-like"/>
    <property type="match status" value="1"/>
</dbReference>
<protein>
    <submittedName>
        <fullName evidence="6">MurR/RpiR family transcriptional regulator</fullName>
    </submittedName>
</protein>
<dbReference type="InterPro" id="IPR001347">
    <property type="entry name" value="SIS_dom"/>
</dbReference>
<dbReference type="InterPro" id="IPR036388">
    <property type="entry name" value="WH-like_DNA-bd_sf"/>
</dbReference>
<dbReference type="GO" id="GO:0003700">
    <property type="term" value="F:DNA-binding transcription factor activity"/>
    <property type="evidence" value="ECO:0007669"/>
    <property type="project" value="InterPro"/>
</dbReference>
<dbReference type="RefSeq" id="WP_036826445.1">
    <property type="nucleotide sequence ID" value="NZ_JGVO01000753.1"/>
</dbReference>
<dbReference type="InterPro" id="IPR047640">
    <property type="entry name" value="RpiR-like"/>
</dbReference>
<feature type="domain" description="HTH rpiR-type" evidence="4">
    <location>
        <begin position="1"/>
        <end position="77"/>
    </location>
</feature>
<keyword evidence="2" id="KW-0238">DNA-binding</keyword>
<dbReference type="GO" id="GO:0003677">
    <property type="term" value="F:DNA binding"/>
    <property type="evidence" value="ECO:0007669"/>
    <property type="project" value="UniProtKB-KW"/>
</dbReference>
<keyword evidence="7" id="KW-1185">Reference proteome</keyword>
<dbReference type="EMBL" id="PYMA01000016">
    <property type="protein sequence ID" value="PSW16925.1"/>
    <property type="molecule type" value="Genomic_DNA"/>
</dbReference>
<evidence type="ECO:0000256" key="2">
    <source>
        <dbReference type="ARBA" id="ARBA00023125"/>
    </source>
</evidence>
<dbReference type="CDD" id="cd05013">
    <property type="entry name" value="SIS_RpiR"/>
    <property type="match status" value="1"/>
</dbReference>
<accession>A0A2T3NN31</accession>
<dbReference type="AlphaFoldDB" id="A0A2T3NN31"/>